<sequence length="86" mass="9423">MELGWGGLWEVPGSSSNGDKNLAIKKCFDAQLMQDRYLDQSGTLGCKLSNQGGMLFQSLKYGVNVKHQEYFADSPSSGMDPASRDE</sequence>
<protein>
    <submittedName>
        <fullName evidence="1">Uncharacterized protein</fullName>
    </submittedName>
</protein>
<evidence type="ECO:0000313" key="2">
    <source>
        <dbReference type="Proteomes" id="UP000288805"/>
    </source>
</evidence>
<comment type="caution">
    <text evidence="1">The sequence shown here is derived from an EMBL/GenBank/DDBJ whole genome shotgun (WGS) entry which is preliminary data.</text>
</comment>
<proteinExistence type="predicted"/>
<gene>
    <name evidence="1" type="ORF">CK203_027409</name>
</gene>
<reference evidence="1 2" key="1">
    <citation type="journal article" date="2018" name="PLoS Genet.">
        <title>Population sequencing reveals clonal diversity and ancestral inbreeding in the grapevine cultivar Chardonnay.</title>
        <authorList>
            <person name="Roach M.J."/>
            <person name="Johnson D.L."/>
            <person name="Bohlmann J."/>
            <person name="van Vuuren H.J."/>
            <person name="Jones S.J."/>
            <person name="Pretorius I.S."/>
            <person name="Schmidt S.A."/>
            <person name="Borneman A.R."/>
        </authorList>
    </citation>
    <scope>NUCLEOTIDE SEQUENCE [LARGE SCALE GENOMIC DNA]</scope>
    <source>
        <strain evidence="2">cv. Chardonnay</strain>
        <tissue evidence="1">Leaf</tissue>
    </source>
</reference>
<accession>A0A438J9Q8</accession>
<dbReference type="Proteomes" id="UP000288805">
    <property type="component" value="Unassembled WGS sequence"/>
</dbReference>
<name>A0A438J9Q8_VITVI</name>
<dbReference type="AlphaFoldDB" id="A0A438J9Q8"/>
<dbReference type="EMBL" id="QGNW01000055">
    <property type="protein sequence ID" value="RVX05700.1"/>
    <property type="molecule type" value="Genomic_DNA"/>
</dbReference>
<organism evidence="1 2">
    <name type="scientific">Vitis vinifera</name>
    <name type="common">Grape</name>
    <dbReference type="NCBI Taxonomy" id="29760"/>
    <lineage>
        <taxon>Eukaryota</taxon>
        <taxon>Viridiplantae</taxon>
        <taxon>Streptophyta</taxon>
        <taxon>Embryophyta</taxon>
        <taxon>Tracheophyta</taxon>
        <taxon>Spermatophyta</taxon>
        <taxon>Magnoliopsida</taxon>
        <taxon>eudicotyledons</taxon>
        <taxon>Gunneridae</taxon>
        <taxon>Pentapetalae</taxon>
        <taxon>rosids</taxon>
        <taxon>Vitales</taxon>
        <taxon>Vitaceae</taxon>
        <taxon>Viteae</taxon>
        <taxon>Vitis</taxon>
    </lineage>
</organism>
<evidence type="ECO:0000313" key="1">
    <source>
        <dbReference type="EMBL" id="RVX05700.1"/>
    </source>
</evidence>